<accession>A0A8X6FZB1</accession>
<reference evidence="1" key="1">
    <citation type="submission" date="2020-07" db="EMBL/GenBank/DDBJ databases">
        <title>Multicomponent nature underlies the extraordinary mechanical properties of spider dragline silk.</title>
        <authorList>
            <person name="Kono N."/>
            <person name="Nakamura H."/>
            <person name="Mori M."/>
            <person name="Yoshida Y."/>
            <person name="Ohtoshi R."/>
            <person name="Malay A.D."/>
            <person name="Moran D.A.P."/>
            <person name="Tomita M."/>
            <person name="Numata K."/>
            <person name="Arakawa K."/>
        </authorList>
    </citation>
    <scope>NUCLEOTIDE SEQUENCE</scope>
</reference>
<dbReference type="Proteomes" id="UP000887116">
    <property type="component" value="Unassembled WGS sequence"/>
</dbReference>
<evidence type="ECO:0000313" key="1">
    <source>
        <dbReference type="EMBL" id="GFQ92336.1"/>
    </source>
</evidence>
<gene>
    <name evidence="1" type="ORF">TNCT_49351</name>
</gene>
<name>A0A8X6FZB1_TRICU</name>
<dbReference type="EMBL" id="BMAO01014015">
    <property type="protein sequence ID" value="GFQ92336.1"/>
    <property type="molecule type" value="Genomic_DNA"/>
</dbReference>
<keyword evidence="2" id="KW-1185">Reference proteome</keyword>
<proteinExistence type="predicted"/>
<comment type="caution">
    <text evidence="1">The sequence shown here is derived from an EMBL/GenBank/DDBJ whole genome shotgun (WGS) entry which is preliminary data.</text>
</comment>
<protein>
    <submittedName>
        <fullName evidence="1">Uncharacterized protein</fullName>
    </submittedName>
</protein>
<organism evidence="1 2">
    <name type="scientific">Trichonephila clavata</name>
    <name type="common">Joro spider</name>
    <name type="synonym">Nephila clavata</name>
    <dbReference type="NCBI Taxonomy" id="2740835"/>
    <lineage>
        <taxon>Eukaryota</taxon>
        <taxon>Metazoa</taxon>
        <taxon>Ecdysozoa</taxon>
        <taxon>Arthropoda</taxon>
        <taxon>Chelicerata</taxon>
        <taxon>Arachnida</taxon>
        <taxon>Araneae</taxon>
        <taxon>Araneomorphae</taxon>
        <taxon>Entelegynae</taxon>
        <taxon>Araneoidea</taxon>
        <taxon>Nephilidae</taxon>
        <taxon>Trichonephila</taxon>
    </lineage>
</organism>
<evidence type="ECO:0000313" key="2">
    <source>
        <dbReference type="Proteomes" id="UP000887116"/>
    </source>
</evidence>
<sequence length="39" mass="4301">SPDETNIDDDKDNVIEDAIPAMISKVENENMADPPDNDN</sequence>
<dbReference type="AlphaFoldDB" id="A0A8X6FZB1"/>
<feature type="non-terminal residue" evidence="1">
    <location>
        <position position="1"/>
    </location>
</feature>